<keyword evidence="1" id="KW-0175">Coiled coil</keyword>
<dbReference type="Proteomes" id="UP001163203">
    <property type="component" value="Chromosome"/>
</dbReference>
<evidence type="ECO:0000256" key="1">
    <source>
        <dbReference type="SAM" id="Coils"/>
    </source>
</evidence>
<keyword evidence="3" id="KW-1185">Reference proteome</keyword>
<dbReference type="RefSeq" id="WP_268757784.1">
    <property type="nucleotide sequence ID" value="NZ_CP113836.1"/>
</dbReference>
<gene>
    <name evidence="2" type="ORF">ORV05_07875</name>
</gene>
<protein>
    <submittedName>
        <fullName evidence="2">Uncharacterized protein</fullName>
    </submittedName>
</protein>
<accession>A0ABY7BAG0</accession>
<evidence type="ECO:0000313" key="2">
    <source>
        <dbReference type="EMBL" id="WAL67688.1"/>
    </source>
</evidence>
<evidence type="ECO:0000313" key="3">
    <source>
        <dbReference type="Proteomes" id="UP001163203"/>
    </source>
</evidence>
<feature type="coiled-coil region" evidence="1">
    <location>
        <begin position="314"/>
        <end position="341"/>
    </location>
</feature>
<reference evidence="2" key="1">
    <citation type="submission" date="2022-11" db="EMBL/GenBank/DDBJ databases">
        <authorList>
            <person name="Mo P."/>
        </authorList>
    </citation>
    <scope>NUCLEOTIDE SEQUENCE</scope>
    <source>
        <strain evidence="2">HUAS 11-8</strain>
    </source>
</reference>
<sequence>MSTLYRAIWSDSAETNRRGAVLLARDRVSAWVHESDEAPKLPDGEAVVGQREITVRTLDHETHYGFEFVAVDAKGHGGPNEATWKTEIRVLATDDAIHTWVENGMETKSFSYRPSVGRPRVVDDLLALPGNHRLGTPVLTGVQPLHGNEAEVLVELLRNPARQLPFIVVSEGGRAEGQWQRWAAKIATRVHGVANVITLDSSAVTTFREQLGDLAVWGGGIRTYVPAPLDSPQDGWHHRYVQGKQLLEAEQRMIDRIVYGVTQLSTRRHIPQVFRVFERPDRTIAASELSRIEEDWAERLELEYAERNQVEQDLAHALGHTDRLQREVERLEAKLSWLQRQLTDQGNGGLFWSAPDAQSRPELPEKVADVSEAVLAAQAYLSEDIEIPESAARELDEIDTAPKASAWGNTTWRGLRALAAYAKARRTGFNGDFWIWCQSGEPLAWPATSKALAMKESESVMNSEKLRKWRRLPVSADLDPSGEIEMESHLKVSEGGGPLAPRVYFYDDTGGKTGKVHVGLVGPHYLVPNTKA</sequence>
<name>A0ABY7BAG0_9PSEU</name>
<organism evidence="2 3">
    <name type="scientific">Amycolatopsis cynarae</name>
    <dbReference type="NCBI Taxonomy" id="2995223"/>
    <lineage>
        <taxon>Bacteria</taxon>
        <taxon>Bacillati</taxon>
        <taxon>Actinomycetota</taxon>
        <taxon>Actinomycetes</taxon>
        <taxon>Pseudonocardiales</taxon>
        <taxon>Pseudonocardiaceae</taxon>
        <taxon>Amycolatopsis</taxon>
    </lineage>
</organism>
<proteinExistence type="predicted"/>
<dbReference type="EMBL" id="CP113836">
    <property type="protein sequence ID" value="WAL67688.1"/>
    <property type="molecule type" value="Genomic_DNA"/>
</dbReference>